<protein>
    <recommendedName>
        <fullName evidence="1">Phage tail collar domain-containing protein</fullName>
    </recommendedName>
</protein>
<dbReference type="InterPro" id="IPR037053">
    <property type="entry name" value="Phage_tail_collar_dom_sf"/>
</dbReference>
<dbReference type="EMBL" id="AE016827">
    <property type="protein sequence ID" value="AAU36686.1"/>
    <property type="molecule type" value="Genomic_DNA"/>
</dbReference>
<dbReference type="KEGG" id="msu:MS0079"/>
<dbReference type="InterPro" id="IPR011083">
    <property type="entry name" value="Phage_tail_collar_dom"/>
</dbReference>
<gene>
    <name evidence="2" type="ordered locus">MS0079</name>
</gene>
<dbReference type="PANTHER" id="PTHR35191">
    <property type="entry name" value="PROPHAGE SIDE TAIL FIBER PROTEIN HOMOLOG STFQ-RELATED"/>
    <property type="match status" value="1"/>
</dbReference>
<dbReference type="InterPro" id="IPR051934">
    <property type="entry name" value="Phage_Tail_Fiber_Structural"/>
</dbReference>
<feature type="domain" description="Phage tail collar" evidence="1">
    <location>
        <begin position="141"/>
        <end position="188"/>
    </location>
</feature>
<name>Q65WH4_MANSM</name>
<evidence type="ECO:0000313" key="2">
    <source>
        <dbReference type="EMBL" id="AAU36686.1"/>
    </source>
</evidence>
<proteinExistence type="predicted"/>
<evidence type="ECO:0000313" key="3">
    <source>
        <dbReference type="Proteomes" id="UP000000607"/>
    </source>
</evidence>
<dbReference type="PANTHER" id="PTHR35191:SF1">
    <property type="entry name" value="PROPHAGE SIDE TAIL FIBER PROTEIN HOMOLOG STFQ-RELATED"/>
    <property type="match status" value="1"/>
</dbReference>
<dbReference type="RefSeq" id="WP_011199263.1">
    <property type="nucleotide sequence ID" value="NC_006300.1"/>
</dbReference>
<organism evidence="2 3">
    <name type="scientific">Mannheimia succiniciproducens (strain KCTC 0769BP / MBEL55E)</name>
    <dbReference type="NCBI Taxonomy" id="221988"/>
    <lineage>
        <taxon>Bacteria</taxon>
        <taxon>Pseudomonadati</taxon>
        <taxon>Pseudomonadota</taxon>
        <taxon>Gammaproteobacteria</taxon>
        <taxon>Pasteurellales</taxon>
        <taxon>Pasteurellaceae</taxon>
        <taxon>Basfia</taxon>
    </lineage>
</organism>
<evidence type="ECO:0000259" key="1">
    <source>
        <dbReference type="Pfam" id="PF07484"/>
    </source>
</evidence>
<dbReference type="Gene3D" id="3.90.1340.10">
    <property type="entry name" value="Phage tail collar domain"/>
    <property type="match status" value="1"/>
</dbReference>
<dbReference type="STRING" id="221988.MS0079"/>
<dbReference type="HOGENOM" id="CLU_008928_1_0_6"/>
<keyword evidence="3" id="KW-1185">Reference proteome</keyword>
<dbReference type="Pfam" id="PF07484">
    <property type="entry name" value="Collar"/>
    <property type="match status" value="1"/>
</dbReference>
<reference evidence="2 3" key="1">
    <citation type="journal article" date="2004" name="Nat. Biotechnol.">
        <title>The genome sequence of the capnophilic rumen bacterium Mannheimia succiniciproducens.</title>
        <authorList>
            <person name="Hong S.H."/>
            <person name="Kim J.S."/>
            <person name="Lee S.Y."/>
            <person name="In Y.H."/>
            <person name="Choi S.S."/>
            <person name="Rih J.-K."/>
            <person name="Kim C.H."/>
            <person name="Jeong H."/>
            <person name="Hur C.G."/>
            <person name="Kim J.J."/>
        </authorList>
    </citation>
    <scope>NUCLEOTIDE SEQUENCE [LARGE SCALE GENOMIC DNA]</scope>
    <source>
        <strain evidence="3">KCTC 0769BP / MBEL55E</strain>
    </source>
</reference>
<dbReference type="SUPFAM" id="SSF88874">
    <property type="entry name" value="Receptor-binding domain of short tail fibre protein gp12"/>
    <property type="match status" value="1"/>
</dbReference>
<dbReference type="eggNOG" id="COG5301">
    <property type="taxonomic scope" value="Bacteria"/>
</dbReference>
<dbReference type="Proteomes" id="UP000000607">
    <property type="component" value="Chromosome"/>
</dbReference>
<sequence length="296" mass="31639">MASLILTPEWAEEIYQLETSDPVMGGPDGIDNRQAIQLGKRTEYLKQDVEKRAPIASPTFTGTPKAPTAKTGTATEQLATTQFVSNAISALVGSAPETLDTLAEIAQAMGEDESLKETLLAEIGKKATNEAFSTLKNLLIGIPFPYPLSAVPDGCLAFNGQTFSTTTYPELAKKYPSGRLPDLRGEFIRGWDNGRGVDSSRELLRSQGAELSAHTHYVTVTRYANSSGEFGAKISTFSAINNSGWLLSGADGLLLAANKSGEIVSEKNSVANLISNTGGNETRPRNVAFQYICLAK</sequence>
<accession>Q65WH4</accession>
<dbReference type="AlphaFoldDB" id="Q65WH4"/>
<dbReference type="OrthoDB" id="6402811at2"/>